<evidence type="ECO:0000313" key="2">
    <source>
        <dbReference type="Proteomes" id="UP000717996"/>
    </source>
</evidence>
<evidence type="ECO:0000313" key="1">
    <source>
        <dbReference type="EMBL" id="KAG1526395.1"/>
    </source>
</evidence>
<comment type="caution">
    <text evidence="1">The sequence shown here is derived from an EMBL/GenBank/DDBJ whole genome shotgun (WGS) entry which is preliminary data.</text>
</comment>
<gene>
    <name evidence="1" type="ORF">G6F51_014331</name>
</gene>
<protein>
    <recommendedName>
        <fullName evidence="3">Tc1-like transposase DDE domain-containing protein</fullName>
    </recommendedName>
</protein>
<dbReference type="EMBL" id="JAANIT010009414">
    <property type="protein sequence ID" value="KAG1526395.1"/>
    <property type="molecule type" value="Genomic_DNA"/>
</dbReference>
<organism evidence="1 2">
    <name type="scientific">Rhizopus oryzae</name>
    <name type="common">Mucormycosis agent</name>
    <name type="synonym">Rhizopus arrhizus var. delemar</name>
    <dbReference type="NCBI Taxonomy" id="64495"/>
    <lineage>
        <taxon>Eukaryota</taxon>
        <taxon>Fungi</taxon>
        <taxon>Fungi incertae sedis</taxon>
        <taxon>Mucoromycota</taxon>
        <taxon>Mucoromycotina</taxon>
        <taxon>Mucoromycetes</taxon>
        <taxon>Mucorales</taxon>
        <taxon>Mucorineae</taxon>
        <taxon>Rhizopodaceae</taxon>
        <taxon>Rhizopus</taxon>
    </lineage>
</organism>
<dbReference type="GO" id="GO:0003676">
    <property type="term" value="F:nucleic acid binding"/>
    <property type="evidence" value="ECO:0007669"/>
    <property type="project" value="InterPro"/>
</dbReference>
<sequence length="74" mass="8891">MDRTLYKEILEDELERTIEYGTNKLGLERHQVIFQHDNDPKHTTKLVKEYLKEQSYNILEWSAQSPDLNPIENM</sequence>
<dbReference type="AlphaFoldDB" id="A0A9P6XMC3"/>
<evidence type="ECO:0008006" key="3">
    <source>
        <dbReference type="Google" id="ProtNLM"/>
    </source>
</evidence>
<dbReference type="Proteomes" id="UP000717996">
    <property type="component" value="Unassembled WGS sequence"/>
</dbReference>
<dbReference type="InterPro" id="IPR036397">
    <property type="entry name" value="RNaseH_sf"/>
</dbReference>
<proteinExistence type="predicted"/>
<name>A0A9P6XMC3_RHIOR</name>
<accession>A0A9P6XMC3</accession>
<dbReference type="Gene3D" id="3.30.420.10">
    <property type="entry name" value="Ribonuclease H-like superfamily/Ribonuclease H"/>
    <property type="match status" value="1"/>
</dbReference>
<dbReference type="OrthoDB" id="2416077at2759"/>
<reference evidence="1" key="1">
    <citation type="journal article" date="2020" name="Microb. Genom.">
        <title>Genetic diversity of clinical and environmental Mucorales isolates obtained from an investigation of mucormycosis cases among solid organ transplant recipients.</title>
        <authorList>
            <person name="Nguyen M.H."/>
            <person name="Kaul D."/>
            <person name="Muto C."/>
            <person name="Cheng S.J."/>
            <person name="Richter R.A."/>
            <person name="Bruno V.M."/>
            <person name="Liu G."/>
            <person name="Beyhan S."/>
            <person name="Sundermann A.J."/>
            <person name="Mounaud S."/>
            <person name="Pasculle A.W."/>
            <person name="Nierman W.C."/>
            <person name="Driscoll E."/>
            <person name="Cumbie R."/>
            <person name="Clancy C.J."/>
            <person name="Dupont C.L."/>
        </authorList>
    </citation>
    <scope>NUCLEOTIDE SEQUENCE</scope>
    <source>
        <strain evidence="1">GL16</strain>
    </source>
</reference>